<protein>
    <recommendedName>
        <fullName evidence="3">Virion structural protein</fullName>
    </recommendedName>
</protein>
<organism evidence="1 2">
    <name type="scientific">phage Lak_Megaphage_RVC_JS4_GC31</name>
    <dbReference type="NCBI Taxonomy" id="3109228"/>
    <lineage>
        <taxon>Viruses</taxon>
        <taxon>Duplodnaviria</taxon>
        <taxon>Heunggongvirae</taxon>
        <taxon>Uroviricota</taxon>
        <taxon>Caudoviricetes</taxon>
        <taxon>Caudoviricetes code 15 clade</taxon>
    </lineage>
</organism>
<sequence length="689" mass="80030">MAKLSKYYHVTRQIMVEYISDQYQPDTQVDTYNTTYNVYTGFDDNVYYTETPRQIQDKYTNSQYFIKFPDESGSGYTYLGLQKQEDGSYDNSFLTDEISKYVKACSEPYVNKSMYYDKIRIHFVYGFLLDKLAGYSLQVKTTASYLGPIQQHHDNSLTHMKFDRYGNPVFEKELVTYKNDNGKNVTEEMERLIMNTKDFILLDYFFPKECLNFENLVKYHKVPIYQNECFYDRYIEVDVPSAYYLSLDGVNIPLKVPNVYGYAGKHVKVGDVYYAHPADVDDIRYISYNILPDPQLIIGFATVSQENSKPLVTGGVQGTSYPRTYARTFFLDPVNEIAINYISNSNFFNVRIFEDTENNEIVYYPTFGDRELDIDIFNNIESGAIPLITEAFYDGLDNVESFVDQYGENAYKWVIYNDITVTYNYGSYVRSLDAHEMISDSTTQHFTNIIDYGQYNKETDGAFWKNSFIPRVPTRNNSYATSILISYTCRLVNRLNGVEAIRNATLSVAKPEKYVARRVAISNVTTYKIVNQIKRQNMGLQTVKKETNDKLIRCYYDATNIVVKDMGTNNLYTQGQMTLYLKHTSTNYLFRLFTLNDDNVRIPFDLTGPYKYKLVFPTNKGEKITIRPNTDSKDLNLGIGQLVFFISEEYVKQIMAVSAKDRYFAIMTDVEKSEQMTSTLYEGKVSYYI</sequence>
<proteinExistence type="predicted"/>
<evidence type="ECO:0008006" key="3">
    <source>
        <dbReference type="Google" id="ProtNLM"/>
    </source>
</evidence>
<reference evidence="1 2" key="1">
    <citation type="submission" date="2023-11" db="EMBL/GenBank/DDBJ databases">
        <authorList>
            <person name="Cook R."/>
            <person name="Crisci M."/>
            <person name="Pye H."/>
            <person name="Adriaenssens E."/>
            <person name="Santini J."/>
        </authorList>
    </citation>
    <scope>NUCLEOTIDE SEQUENCE [LARGE SCALE GENOMIC DNA]</scope>
    <source>
        <strain evidence="1">Lak_Megaphage_RVC_JS4_GC31</strain>
    </source>
</reference>
<evidence type="ECO:0000313" key="1">
    <source>
        <dbReference type="EMBL" id="WQJ53014.1"/>
    </source>
</evidence>
<evidence type="ECO:0000313" key="2">
    <source>
        <dbReference type="Proteomes" id="UP001349343"/>
    </source>
</evidence>
<dbReference type="EMBL" id="OR769222">
    <property type="protein sequence ID" value="WQJ53014.1"/>
    <property type="molecule type" value="Genomic_DNA"/>
</dbReference>
<dbReference type="Proteomes" id="UP001349343">
    <property type="component" value="Segment"/>
</dbReference>
<name>A0ABZ0Z4K7_9CAUD</name>
<keyword evidence="2" id="KW-1185">Reference proteome</keyword>
<accession>A0ABZ0Z4K7</accession>